<dbReference type="GO" id="GO:0016020">
    <property type="term" value="C:membrane"/>
    <property type="evidence" value="ECO:0007669"/>
    <property type="project" value="UniProtKB-SubCell"/>
</dbReference>
<feature type="compositionally biased region" description="Polar residues" evidence="6">
    <location>
        <begin position="251"/>
        <end position="266"/>
    </location>
</feature>
<keyword evidence="3 7" id="KW-1133">Transmembrane helix</keyword>
<reference evidence="9" key="1">
    <citation type="journal article" date="2018" name="Nat. Plants">
        <title>Whole-genome landscape of Medicago truncatula symbiotic genes.</title>
        <authorList>
            <person name="Pecrix Y."/>
            <person name="Gamas P."/>
            <person name="Carrere S."/>
        </authorList>
    </citation>
    <scope>NUCLEOTIDE SEQUENCE</scope>
    <source>
        <tissue evidence="9">Leaves</tissue>
    </source>
</reference>
<keyword evidence="5" id="KW-0175">Coiled coil</keyword>
<evidence type="ECO:0000259" key="8">
    <source>
        <dbReference type="PROSITE" id="PS51775"/>
    </source>
</evidence>
<evidence type="ECO:0000313" key="9">
    <source>
        <dbReference type="EMBL" id="RHN62642.1"/>
    </source>
</evidence>
<evidence type="ECO:0000256" key="4">
    <source>
        <dbReference type="ARBA" id="ARBA00023136"/>
    </source>
</evidence>
<dbReference type="Pfam" id="PF04576">
    <property type="entry name" value="Zein-binding"/>
    <property type="match status" value="1"/>
</dbReference>
<keyword evidence="4 7" id="KW-0472">Membrane</keyword>
<feature type="compositionally biased region" description="Basic and acidic residues" evidence="6">
    <location>
        <begin position="273"/>
        <end position="287"/>
    </location>
</feature>
<evidence type="ECO:0000256" key="7">
    <source>
        <dbReference type="SAM" id="Phobius"/>
    </source>
</evidence>
<dbReference type="AlphaFoldDB" id="A0A396IAL2"/>
<dbReference type="InterPro" id="IPR007656">
    <property type="entry name" value="GTD-bd"/>
</dbReference>
<dbReference type="Proteomes" id="UP000265566">
    <property type="component" value="Chromosome 4"/>
</dbReference>
<name>A0A396IAL2_MEDTR</name>
<comment type="caution">
    <text evidence="9">The sequence shown here is derived from an EMBL/GenBank/DDBJ whole genome shotgun (WGS) entry which is preliminary data.</text>
</comment>
<protein>
    <submittedName>
        <fullName evidence="9">Putative Zein-binding domain-containing protein</fullName>
    </submittedName>
</protein>
<keyword evidence="2 7" id="KW-0812">Transmembrane</keyword>
<dbReference type="PANTHER" id="PTHR31422">
    <property type="entry name" value="BNAANNG28530D PROTEIN"/>
    <property type="match status" value="1"/>
</dbReference>
<feature type="region of interest" description="Disordered" evidence="6">
    <location>
        <begin position="25"/>
        <end position="55"/>
    </location>
</feature>
<feature type="coiled-coil region" evidence="5">
    <location>
        <begin position="378"/>
        <end position="405"/>
    </location>
</feature>
<feature type="region of interest" description="Disordered" evidence="6">
    <location>
        <begin position="250"/>
        <end position="291"/>
    </location>
</feature>
<dbReference type="Gramene" id="rna25237">
    <property type="protein sequence ID" value="RHN62642.1"/>
    <property type="gene ID" value="gene25237"/>
</dbReference>
<dbReference type="GO" id="GO:0080115">
    <property type="term" value="F:myosin XI tail binding"/>
    <property type="evidence" value="ECO:0007669"/>
    <property type="project" value="UniProtKB-ARBA"/>
</dbReference>
<evidence type="ECO:0000256" key="2">
    <source>
        <dbReference type="ARBA" id="ARBA00022692"/>
    </source>
</evidence>
<feature type="domain" description="GTD-binding" evidence="8">
    <location>
        <begin position="298"/>
        <end position="396"/>
    </location>
</feature>
<dbReference type="PROSITE" id="PS51775">
    <property type="entry name" value="GTD_BINDING"/>
    <property type="match status" value="1"/>
</dbReference>
<evidence type="ECO:0000256" key="5">
    <source>
        <dbReference type="SAM" id="Coils"/>
    </source>
</evidence>
<accession>A0A396IAL2</accession>
<feature type="transmembrane region" description="Helical" evidence="7">
    <location>
        <begin position="114"/>
        <end position="132"/>
    </location>
</feature>
<evidence type="ECO:0000256" key="3">
    <source>
        <dbReference type="ARBA" id="ARBA00022989"/>
    </source>
</evidence>
<evidence type="ECO:0000256" key="6">
    <source>
        <dbReference type="SAM" id="MobiDB-lite"/>
    </source>
</evidence>
<gene>
    <name evidence="9" type="ORF">MtrunA17_Chr4g0049631</name>
</gene>
<dbReference type="EMBL" id="PSQE01000004">
    <property type="protein sequence ID" value="RHN62642.1"/>
    <property type="molecule type" value="Genomic_DNA"/>
</dbReference>
<comment type="subcellular location">
    <subcellularLocation>
        <location evidence="1">Membrane</location>
    </subcellularLocation>
</comment>
<sequence length="455" mass="51976">MSFPNAFSDCTTSLLRVHRRKPIKPKSNLSQRLTPDLESKVIGPPDSKTKSVSRHQNRVESLKWSNFTITTEPSICPHPPSFSSPFSVFPTLTVVTVASLYTLKPNDIHRHQRLLIIIFFFIPPISHISPPFQNNLILLPFFSLFTLRSASDADSPSFLLHQRLPLMNLALPLNFLTQFGCSFVLLSCLSRLLNFLGMFLMLGFCFKILHFGWHFKGALRFLCDFGRMPTIRLCLENIVLEVSKKKIPSLENGSDPNTNSSTQKRSNVAGERLNGRLEDRSERKDDSEMQVPDVDEVFDAMTLRKLIKIERRKANAAFAELDKERIAASSSAEEAMAMILRLQSEKSSAEIQANQFRRMAEQKLEYDDEVIESLEWTITRHESHRSVLEEQLRVYREELKQYLGEDGINQLEADVSRDRSFENEAVDSVVSSSENGSPTFHKDPILKPAIWDMQL</sequence>
<dbReference type="PANTHER" id="PTHR31422:SF2">
    <property type="entry name" value="PROTEIN FLOURY 1-LIKE"/>
    <property type="match status" value="1"/>
</dbReference>
<feature type="transmembrane region" description="Helical" evidence="7">
    <location>
        <begin position="166"/>
        <end position="186"/>
    </location>
</feature>
<proteinExistence type="predicted"/>
<evidence type="ECO:0000256" key="1">
    <source>
        <dbReference type="ARBA" id="ARBA00004370"/>
    </source>
</evidence>
<organism evidence="9">
    <name type="scientific">Medicago truncatula</name>
    <name type="common">Barrel medic</name>
    <name type="synonym">Medicago tribuloides</name>
    <dbReference type="NCBI Taxonomy" id="3880"/>
    <lineage>
        <taxon>Eukaryota</taxon>
        <taxon>Viridiplantae</taxon>
        <taxon>Streptophyta</taxon>
        <taxon>Embryophyta</taxon>
        <taxon>Tracheophyta</taxon>
        <taxon>Spermatophyta</taxon>
        <taxon>Magnoliopsida</taxon>
        <taxon>eudicotyledons</taxon>
        <taxon>Gunneridae</taxon>
        <taxon>Pentapetalae</taxon>
        <taxon>rosids</taxon>
        <taxon>fabids</taxon>
        <taxon>Fabales</taxon>
        <taxon>Fabaceae</taxon>
        <taxon>Papilionoideae</taxon>
        <taxon>50 kb inversion clade</taxon>
        <taxon>NPAAA clade</taxon>
        <taxon>Hologalegina</taxon>
        <taxon>IRL clade</taxon>
        <taxon>Trifolieae</taxon>
        <taxon>Medicago</taxon>
    </lineage>
</organism>
<feature type="transmembrane region" description="Helical" evidence="7">
    <location>
        <begin position="193"/>
        <end position="213"/>
    </location>
</feature>
<feature type="transmembrane region" description="Helical" evidence="7">
    <location>
        <begin position="82"/>
        <end position="102"/>
    </location>
</feature>